<accession>A0A8J2PRW0</accession>
<organism evidence="1 2">
    <name type="scientific">Allacma fusca</name>
    <dbReference type="NCBI Taxonomy" id="39272"/>
    <lineage>
        <taxon>Eukaryota</taxon>
        <taxon>Metazoa</taxon>
        <taxon>Ecdysozoa</taxon>
        <taxon>Arthropoda</taxon>
        <taxon>Hexapoda</taxon>
        <taxon>Collembola</taxon>
        <taxon>Symphypleona</taxon>
        <taxon>Sminthuridae</taxon>
        <taxon>Allacma</taxon>
    </lineage>
</organism>
<keyword evidence="2" id="KW-1185">Reference proteome</keyword>
<proteinExistence type="predicted"/>
<dbReference type="OrthoDB" id="8958038at2759"/>
<dbReference type="EMBL" id="CAJVCH010507543">
    <property type="protein sequence ID" value="CAG7821354.1"/>
    <property type="molecule type" value="Genomic_DNA"/>
</dbReference>
<dbReference type="PANTHER" id="PTHR47331:SF1">
    <property type="entry name" value="GAG-LIKE PROTEIN"/>
    <property type="match status" value="1"/>
</dbReference>
<dbReference type="Proteomes" id="UP000708208">
    <property type="component" value="Unassembled WGS sequence"/>
</dbReference>
<dbReference type="PANTHER" id="PTHR47331">
    <property type="entry name" value="PHD-TYPE DOMAIN-CONTAINING PROTEIN"/>
    <property type="match status" value="1"/>
</dbReference>
<gene>
    <name evidence="1" type="ORF">AFUS01_LOCUS31697</name>
</gene>
<reference evidence="1" key="1">
    <citation type="submission" date="2021-06" db="EMBL/GenBank/DDBJ databases">
        <authorList>
            <person name="Hodson N. C."/>
            <person name="Mongue J. A."/>
            <person name="Jaron S. K."/>
        </authorList>
    </citation>
    <scope>NUCLEOTIDE SEQUENCE</scope>
</reference>
<evidence type="ECO:0000313" key="1">
    <source>
        <dbReference type="EMBL" id="CAG7821354.1"/>
    </source>
</evidence>
<name>A0A8J2PRW0_9HEXA</name>
<dbReference type="AlphaFoldDB" id="A0A8J2PRW0"/>
<comment type="caution">
    <text evidence="1">The sequence shown here is derived from an EMBL/GenBank/DDBJ whole genome shotgun (WGS) entry which is preliminary data.</text>
</comment>
<sequence>MSQESWPNEVWNGKMETDEDMKGEFLLLIDDNSDRLELQLLPVLRFSKWLRLVRSTAWVQQDCYPLELKWLSSGQAIERSSSLWRLDVFLDVDGVMRMRGRTSEALEMVAGAVNQSAVRKLDGTRTWCLMRKSRPKNPKMADLPPARIISHGRAFMETGMDFFGHVFVEVGRRREKMYGVLFTCLTVQAVHLEVAAKLTTDSAINAVRRFIDKRGTPLDLYTVNDRNLRGAERELREAM</sequence>
<evidence type="ECO:0000313" key="2">
    <source>
        <dbReference type="Proteomes" id="UP000708208"/>
    </source>
</evidence>
<protein>
    <submittedName>
        <fullName evidence="1">Uncharacterized protein</fullName>
    </submittedName>
</protein>